<dbReference type="GO" id="GO:0000287">
    <property type="term" value="F:magnesium ion binding"/>
    <property type="evidence" value="ECO:0007669"/>
    <property type="project" value="InterPro"/>
</dbReference>
<dbReference type="Pfam" id="PF03936">
    <property type="entry name" value="Terpene_synth_C"/>
    <property type="match status" value="1"/>
</dbReference>
<dbReference type="InterPro" id="IPR050148">
    <property type="entry name" value="Terpene_synthase-like"/>
</dbReference>
<accession>A0AAP0MDL4</accession>
<dbReference type="GO" id="GO:0016114">
    <property type="term" value="P:terpenoid biosynthetic process"/>
    <property type="evidence" value="ECO:0007669"/>
    <property type="project" value="InterPro"/>
</dbReference>
<sequence length="328" mass="37931">MFNLEISKLCIQDSRSVEKIQQLQQRWWWKKTGLGERLNFARDRIMENFFWTVGVIFEPDFGYSRRMSTMVNALITTIDDVYDVYGTLDELELFTDAIERWDATTIEQLPDYTKLCFLALHNSINEMAFDDLRDQGVGMVISYLKKAWANLCKTYLVEAKWYDNGYIPTLQEYMENAWISVAAPVILVHAYTSTANPITTEGLEFVKDYPNIIRWSSIILRLADDLGKSSDELKRGDVHKSIQCYMHEAGVSEREAREHIHDLIAQTWMKMNRDRFGNPHFVSDVFVGIAINLARMSQCMYQFGEGHGHGVQEITKARVLSLIVDPIA</sequence>
<evidence type="ECO:0000256" key="1">
    <source>
        <dbReference type="ARBA" id="ARBA00022723"/>
    </source>
</evidence>
<evidence type="ECO:0000313" key="5">
    <source>
        <dbReference type="Proteomes" id="UP001428341"/>
    </source>
</evidence>
<dbReference type="Proteomes" id="UP001428341">
    <property type="component" value="Unassembled WGS sequence"/>
</dbReference>
<dbReference type="SFLD" id="SFLDG01019">
    <property type="entry name" value="Terpene_Cyclase_Like_1_C_Termi"/>
    <property type="match status" value="1"/>
</dbReference>
<gene>
    <name evidence="4" type="ORF">WN944_000826</name>
</gene>
<dbReference type="PANTHER" id="PTHR31225">
    <property type="entry name" value="OS04G0344100 PROTEIN-RELATED"/>
    <property type="match status" value="1"/>
</dbReference>
<feature type="domain" description="Terpene synthase metal-binding" evidence="3">
    <location>
        <begin position="30"/>
        <end position="269"/>
    </location>
</feature>
<protein>
    <recommendedName>
        <fullName evidence="3">Terpene synthase metal-binding domain-containing protein</fullName>
    </recommendedName>
</protein>
<keyword evidence="1" id="KW-0479">Metal-binding</keyword>
<comment type="caution">
    <text evidence="4">The sequence shown here is derived from an EMBL/GenBank/DDBJ whole genome shotgun (WGS) entry which is preliminary data.</text>
</comment>
<dbReference type="Gene3D" id="1.10.600.10">
    <property type="entry name" value="Farnesyl Diphosphate Synthase"/>
    <property type="match status" value="1"/>
</dbReference>
<evidence type="ECO:0000313" key="4">
    <source>
        <dbReference type="EMBL" id="KAK9208470.1"/>
    </source>
</evidence>
<dbReference type="SFLD" id="SFLDS00005">
    <property type="entry name" value="Isoprenoid_Synthase_Type_I"/>
    <property type="match status" value="1"/>
</dbReference>
<dbReference type="PANTHER" id="PTHR31225:SF9">
    <property type="entry name" value="TERPENE SYNTHASE 10"/>
    <property type="match status" value="1"/>
</dbReference>
<dbReference type="FunFam" id="1.10.600.10:FF:000007">
    <property type="entry name" value="Isoprene synthase, chloroplastic"/>
    <property type="match status" value="1"/>
</dbReference>
<organism evidence="4 5">
    <name type="scientific">Citrus x changshan-huyou</name>
    <dbReference type="NCBI Taxonomy" id="2935761"/>
    <lineage>
        <taxon>Eukaryota</taxon>
        <taxon>Viridiplantae</taxon>
        <taxon>Streptophyta</taxon>
        <taxon>Embryophyta</taxon>
        <taxon>Tracheophyta</taxon>
        <taxon>Spermatophyta</taxon>
        <taxon>Magnoliopsida</taxon>
        <taxon>eudicotyledons</taxon>
        <taxon>Gunneridae</taxon>
        <taxon>Pentapetalae</taxon>
        <taxon>rosids</taxon>
        <taxon>malvids</taxon>
        <taxon>Sapindales</taxon>
        <taxon>Rutaceae</taxon>
        <taxon>Aurantioideae</taxon>
        <taxon>Citrus</taxon>
    </lineage>
</organism>
<dbReference type="GO" id="GO:0010333">
    <property type="term" value="F:terpene synthase activity"/>
    <property type="evidence" value="ECO:0007669"/>
    <property type="project" value="InterPro"/>
</dbReference>
<proteinExistence type="predicted"/>
<keyword evidence="5" id="KW-1185">Reference proteome</keyword>
<evidence type="ECO:0000259" key="3">
    <source>
        <dbReference type="Pfam" id="PF03936"/>
    </source>
</evidence>
<evidence type="ECO:0000256" key="2">
    <source>
        <dbReference type="ARBA" id="ARBA00022842"/>
    </source>
</evidence>
<dbReference type="SUPFAM" id="SSF48576">
    <property type="entry name" value="Terpenoid synthases"/>
    <property type="match status" value="1"/>
</dbReference>
<dbReference type="InterPro" id="IPR005630">
    <property type="entry name" value="Terpene_synthase_metal-bd"/>
</dbReference>
<keyword evidence="2" id="KW-0460">Magnesium</keyword>
<dbReference type="InterPro" id="IPR034741">
    <property type="entry name" value="Terpene_cyclase-like_1_C"/>
</dbReference>
<dbReference type="InterPro" id="IPR008949">
    <property type="entry name" value="Isoprenoid_synthase_dom_sf"/>
</dbReference>
<dbReference type="AlphaFoldDB" id="A0AAP0MDL4"/>
<reference evidence="4 5" key="1">
    <citation type="submission" date="2024-05" db="EMBL/GenBank/DDBJ databases">
        <title>Haplotype-resolved chromosome-level genome assembly of Huyou (Citrus changshanensis).</title>
        <authorList>
            <person name="Miao C."/>
            <person name="Chen W."/>
            <person name="Wu Y."/>
            <person name="Wang L."/>
            <person name="Zhao S."/>
            <person name="Grierson D."/>
            <person name="Xu C."/>
            <person name="Chen K."/>
        </authorList>
    </citation>
    <scope>NUCLEOTIDE SEQUENCE [LARGE SCALE GENOMIC DNA]</scope>
    <source>
        <strain evidence="4">01-14</strain>
        <tissue evidence="4">Leaf</tissue>
    </source>
</reference>
<name>A0AAP0MDL4_9ROSI</name>
<dbReference type="EMBL" id="JBCGBO010000004">
    <property type="protein sequence ID" value="KAK9208470.1"/>
    <property type="molecule type" value="Genomic_DNA"/>
</dbReference>